<dbReference type="InterPro" id="IPR024775">
    <property type="entry name" value="DinB-like"/>
</dbReference>
<comment type="caution">
    <text evidence="2">The sequence shown here is derived from an EMBL/GenBank/DDBJ whole genome shotgun (WGS) entry which is preliminary data.</text>
</comment>
<accession>A0A846TWM0</accession>
<keyword evidence="3" id="KW-1185">Reference proteome</keyword>
<dbReference type="RefSeq" id="WP_119933150.1">
    <property type="nucleotide sequence ID" value="NZ_JAAVUN010000017.1"/>
</dbReference>
<dbReference type="InterPro" id="IPR034660">
    <property type="entry name" value="DinB/YfiT-like"/>
</dbReference>
<sequence length="189" mass="21454">MNTQIDPLTAVVEQFKIHWNHQLKQRLVTLTDDEYFFDPTHDRSAWTVHARDSGGAAVQGGSGEMVIDFEFPEPDPTPFTTIAWRLGHVIVGILAVRNHDHLGAPEASYLDWEYAPTAAEAIDQLQHQVDVWFSGIRSFDAERLAAPCEPAEGEWADRPMLSLILHINRELIHHLSEVSLLRDLYAHTR</sequence>
<dbReference type="Pfam" id="PF12867">
    <property type="entry name" value="DinB_2"/>
    <property type="match status" value="1"/>
</dbReference>
<reference evidence="2 3" key="1">
    <citation type="submission" date="2020-02" db="EMBL/GenBank/DDBJ databases">
        <authorList>
            <person name="Sun Q."/>
        </authorList>
    </citation>
    <scope>NUCLEOTIDE SEQUENCE [LARGE SCALE GENOMIC DNA]</scope>
    <source>
        <strain evidence="2 3">YIM 13062</strain>
    </source>
</reference>
<evidence type="ECO:0000259" key="1">
    <source>
        <dbReference type="Pfam" id="PF12867"/>
    </source>
</evidence>
<feature type="domain" description="DinB-like" evidence="1">
    <location>
        <begin position="15"/>
        <end position="177"/>
    </location>
</feature>
<dbReference type="AlphaFoldDB" id="A0A846TWM0"/>
<dbReference type="SUPFAM" id="SSF109854">
    <property type="entry name" value="DinB/YfiT-like putative metalloenzymes"/>
    <property type="match status" value="1"/>
</dbReference>
<evidence type="ECO:0000313" key="3">
    <source>
        <dbReference type="Proteomes" id="UP000521379"/>
    </source>
</evidence>
<evidence type="ECO:0000313" key="2">
    <source>
        <dbReference type="EMBL" id="NKE10142.1"/>
    </source>
</evidence>
<dbReference type="EMBL" id="JAAVUN010000017">
    <property type="protein sequence ID" value="NKE10142.1"/>
    <property type="molecule type" value="Genomic_DNA"/>
</dbReference>
<gene>
    <name evidence="2" type="ORF">GTW58_09405</name>
</gene>
<name>A0A846TWM0_9MICC</name>
<organism evidence="2 3">
    <name type="scientific">Kocuria subflava</name>
    <dbReference type="NCBI Taxonomy" id="1736139"/>
    <lineage>
        <taxon>Bacteria</taxon>
        <taxon>Bacillati</taxon>
        <taxon>Actinomycetota</taxon>
        <taxon>Actinomycetes</taxon>
        <taxon>Micrococcales</taxon>
        <taxon>Micrococcaceae</taxon>
        <taxon>Kocuria</taxon>
    </lineage>
</organism>
<dbReference type="Proteomes" id="UP000521379">
    <property type="component" value="Unassembled WGS sequence"/>
</dbReference>
<proteinExistence type="predicted"/>
<protein>
    <submittedName>
        <fullName evidence="2">DinB family protein</fullName>
    </submittedName>
</protein>